<comment type="caution">
    <text evidence="3">The sequence shown here is derived from an EMBL/GenBank/DDBJ whole genome shotgun (WGS) entry which is preliminary data.</text>
</comment>
<evidence type="ECO:0000256" key="2">
    <source>
        <dbReference type="SAM" id="MobiDB-lite"/>
    </source>
</evidence>
<proteinExistence type="predicted"/>
<dbReference type="AlphaFoldDB" id="A0A5B2WQ13"/>
<keyword evidence="1" id="KW-0175">Coiled coil</keyword>
<feature type="compositionally biased region" description="Basic and acidic residues" evidence="2">
    <location>
        <begin position="154"/>
        <end position="168"/>
    </location>
</feature>
<dbReference type="EMBL" id="VUOB01000064">
    <property type="protein sequence ID" value="KAA2253831.1"/>
    <property type="molecule type" value="Genomic_DNA"/>
</dbReference>
<feature type="coiled-coil region" evidence="1">
    <location>
        <begin position="180"/>
        <end position="214"/>
    </location>
</feature>
<accession>A0A5B2WQ13</accession>
<evidence type="ECO:0008006" key="5">
    <source>
        <dbReference type="Google" id="ProtNLM"/>
    </source>
</evidence>
<evidence type="ECO:0000256" key="1">
    <source>
        <dbReference type="SAM" id="Coils"/>
    </source>
</evidence>
<dbReference type="RefSeq" id="WP_149853525.1">
    <property type="nucleotide sequence ID" value="NZ_VUOB01000064.1"/>
</dbReference>
<sequence length="364" mass="38992">MSEPGIDAPSTQSVGLCGFSRCRAHLPAPGPKGGRPVEYCPDRTWPGGKTCKQLAAAQDALAQALGEPADAPALTAAAAELAEAGARIHAPLADVLAALETIRTTTAAELTAAAARVQESEDAATRERGLREQTDQRATQADTDAETARAAADLADHQADNARTEQRAAQEQTVQARKDRDEAIAARREAECAKDKAETDRQRAVDQLAAAHEQITGLQTTLAAERAAALAQLDQVRRQDHQVQADLRARLTTEHEQRLRDRAEEFDRQTRLLRAAADQRAAELAEATRSYAGSLGQFHQQLSAARVELGAQTTAGTALRAQLDALQAGITRALAHPTDEQLRHDMAALLQTSSPKPEATREEN</sequence>
<gene>
    <name evidence="3" type="ORF">F0L68_31595</name>
</gene>
<dbReference type="OrthoDB" id="5198623at2"/>
<evidence type="ECO:0000313" key="3">
    <source>
        <dbReference type="EMBL" id="KAA2253831.1"/>
    </source>
</evidence>
<evidence type="ECO:0000313" key="4">
    <source>
        <dbReference type="Proteomes" id="UP000323454"/>
    </source>
</evidence>
<keyword evidence="4" id="KW-1185">Reference proteome</keyword>
<feature type="compositionally biased region" description="Basic and acidic residues" evidence="2">
    <location>
        <begin position="123"/>
        <end position="135"/>
    </location>
</feature>
<reference evidence="3 4" key="2">
    <citation type="submission" date="2019-09" db="EMBL/GenBank/DDBJ databases">
        <authorList>
            <person name="Jin C."/>
        </authorList>
    </citation>
    <scope>NUCLEOTIDE SEQUENCE [LARGE SCALE GENOMIC DNA]</scope>
    <source>
        <strain evidence="3 4">AN110305</strain>
    </source>
</reference>
<organism evidence="3 4">
    <name type="scientific">Solihabitans fulvus</name>
    <dbReference type="NCBI Taxonomy" id="1892852"/>
    <lineage>
        <taxon>Bacteria</taxon>
        <taxon>Bacillati</taxon>
        <taxon>Actinomycetota</taxon>
        <taxon>Actinomycetes</taxon>
        <taxon>Pseudonocardiales</taxon>
        <taxon>Pseudonocardiaceae</taxon>
        <taxon>Solihabitans</taxon>
    </lineage>
</organism>
<feature type="compositionally biased region" description="Low complexity" evidence="2">
    <location>
        <begin position="136"/>
        <end position="153"/>
    </location>
</feature>
<dbReference type="Proteomes" id="UP000323454">
    <property type="component" value="Unassembled WGS sequence"/>
</dbReference>
<protein>
    <recommendedName>
        <fullName evidence="5">Chromosome segregation ATPase</fullName>
    </recommendedName>
</protein>
<name>A0A5B2WQ13_9PSEU</name>
<feature type="region of interest" description="Disordered" evidence="2">
    <location>
        <begin position="117"/>
        <end position="177"/>
    </location>
</feature>
<reference evidence="3 4" key="1">
    <citation type="submission" date="2019-09" db="EMBL/GenBank/DDBJ databases">
        <title>Goodfellowia gen. nov., a new genus of the Pseudonocardineae related to Actinoalloteichus, containing Goodfellowia coeruleoviolacea gen. nov., comb. nov. gen. nov., comb. nov.</title>
        <authorList>
            <person name="Labeda D."/>
        </authorList>
    </citation>
    <scope>NUCLEOTIDE SEQUENCE [LARGE SCALE GENOMIC DNA]</scope>
    <source>
        <strain evidence="3 4">AN110305</strain>
    </source>
</reference>